<reference evidence="2" key="1">
    <citation type="journal article" date="2003" name="Science">
        <title>In-depth view of structure, activity, and evolution of rice chromosome 10.</title>
        <authorList>
            <consortium name="Rice Chromosome 10 Sequencing Consortium"/>
        </authorList>
    </citation>
    <scope>NUCLEOTIDE SEQUENCE [LARGE SCALE GENOMIC DNA]</scope>
</reference>
<gene>
    <name evidence="2" type="ordered locus">LOC_Os10g05960</name>
</gene>
<sequence>MPPGKEQQRTSRRIGHSSNASSSSQKSIRGTQIHVPDCYIHKPVYQELLHGDQLRFTHPECFAFLLGFDKLYQQIQDFIFKASLKFDLLLLD</sequence>
<reference evidence="2" key="2">
    <citation type="submission" date="2003-05" db="EMBL/GenBank/DDBJ databases">
        <authorList>
            <person name="Buell C.R."/>
            <person name="Wing R.A."/>
            <person name="McCombie W.R."/>
            <person name="Messing J."/>
            <person name="Yuan Q."/>
            <person name="Ouyang S."/>
        </authorList>
    </citation>
    <scope>NUCLEOTIDE SEQUENCE</scope>
</reference>
<dbReference type="AlphaFoldDB" id="Q33B17"/>
<name>Q33B17_ORYSJ</name>
<organism evidence="2">
    <name type="scientific">Oryza sativa subsp. japonica</name>
    <name type="common">Rice</name>
    <dbReference type="NCBI Taxonomy" id="39947"/>
    <lineage>
        <taxon>Eukaryota</taxon>
        <taxon>Viridiplantae</taxon>
        <taxon>Streptophyta</taxon>
        <taxon>Embryophyta</taxon>
        <taxon>Tracheophyta</taxon>
        <taxon>Spermatophyta</taxon>
        <taxon>Magnoliopsida</taxon>
        <taxon>Liliopsida</taxon>
        <taxon>Poales</taxon>
        <taxon>Poaceae</taxon>
        <taxon>BOP clade</taxon>
        <taxon>Oryzoideae</taxon>
        <taxon>Oryzeae</taxon>
        <taxon>Oryzinae</taxon>
        <taxon>Oryza</taxon>
        <taxon>Oryza sativa</taxon>
    </lineage>
</organism>
<protein>
    <submittedName>
        <fullName evidence="2">Uncharacterized protein</fullName>
    </submittedName>
</protein>
<proteinExistence type="predicted"/>
<dbReference type="EMBL" id="DP000086">
    <property type="protein sequence ID" value="ABB46757.1"/>
    <property type="molecule type" value="Genomic_DNA"/>
</dbReference>
<evidence type="ECO:0000313" key="2">
    <source>
        <dbReference type="EMBL" id="ABB46757.1"/>
    </source>
</evidence>
<feature type="region of interest" description="Disordered" evidence="1">
    <location>
        <begin position="1"/>
        <end position="29"/>
    </location>
</feature>
<feature type="compositionally biased region" description="Low complexity" evidence="1">
    <location>
        <begin position="17"/>
        <end position="27"/>
    </location>
</feature>
<accession>Q33B17</accession>
<evidence type="ECO:0000256" key="1">
    <source>
        <dbReference type="SAM" id="MobiDB-lite"/>
    </source>
</evidence>
<reference evidence="2" key="3">
    <citation type="submission" date="2006-07" db="EMBL/GenBank/DDBJ databases">
        <authorList>
            <person name="Buell R."/>
        </authorList>
    </citation>
    <scope>NUCLEOTIDE SEQUENCE</scope>
</reference>